<proteinExistence type="inferred from homology"/>
<keyword evidence="2 5" id="KW-0547">Nucleotide-binding</keyword>
<keyword evidence="4 5" id="KW-0143">Chaperone</keyword>
<keyword evidence="5" id="KW-0963">Cytoplasm</keyword>
<evidence type="ECO:0000256" key="1">
    <source>
        <dbReference type="ARBA" id="ARBA00008239"/>
    </source>
</evidence>
<dbReference type="NCBIfam" id="NF003555">
    <property type="entry name" value="PRK05218.1"/>
    <property type="match status" value="1"/>
</dbReference>
<name>A0ABV7F380_9BURK</name>
<comment type="caution">
    <text evidence="5">Lacks conserved residue(s) required for the propagation of feature annotation.</text>
</comment>
<comment type="function">
    <text evidence="5">Molecular chaperone. Has ATPase activity.</text>
</comment>
<comment type="subcellular location">
    <subcellularLocation>
        <location evidence="5">Cytoplasm</location>
    </subcellularLocation>
</comment>
<dbReference type="Proteomes" id="UP001595530">
    <property type="component" value="Unassembled WGS sequence"/>
</dbReference>
<dbReference type="Gene3D" id="3.40.50.11260">
    <property type="match status" value="1"/>
</dbReference>
<dbReference type="SUPFAM" id="SSF54211">
    <property type="entry name" value="Ribosomal protein S5 domain 2-like"/>
    <property type="match status" value="1"/>
</dbReference>
<dbReference type="InterPro" id="IPR037196">
    <property type="entry name" value="HSP90_C"/>
</dbReference>
<comment type="similarity">
    <text evidence="1 5">Belongs to the heat shock protein 90 family.</text>
</comment>
<dbReference type="InterPro" id="IPR019805">
    <property type="entry name" value="Heat_shock_protein_90_CS"/>
</dbReference>
<evidence type="ECO:0000313" key="7">
    <source>
        <dbReference type="Proteomes" id="UP001595530"/>
    </source>
</evidence>
<keyword evidence="3 5" id="KW-0067">ATP-binding</keyword>
<evidence type="ECO:0000256" key="2">
    <source>
        <dbReference type="ARBA" id="ARBA00022741"/>
    </source>
</evidence>
<evidence type="ECO:0000256" key="5">
    <source>
        <dbReference type="HAMAP-Rule" id="MF_00505"/>
    </source>
</evidence>
<dbReference type="Gene3D" id="3.30.565.10">
    <property type="entry name" value="Histidine kinase-like ATPase, C-terminal domain"/>
    <property type="match status" value="1"/>
</dbReference>
<dbReference type="PIRSF" id="PIRSF002583">
    <property type="entry name" value="Hsp90"/>
    <property type="match status" value="1"/>
</dbReference>
<sequence length="641" mass="72228">MTVSDNKTEKQTLGFQAEVKQLLQLMIHSLYSNKEIFLRELVSNASDAADKLRFEAINNDALYANDHALKINVSFDQAARTITIADNGIGMSRDEAISHLGTIAKSGTKEFFGQLSGDQQKDAALIGQFGVGFYSGFIVADKITVNTRRAGTAPEDAVCWESTGEGEYSIEPIVKPTRGTEIILHLREGEDELLSGWKLKSIIRKYSDHISLPILMQKEEWDEEKKETVLKDEFETVNQASALWARNKADIAPEQYDEFYKHVSHDFQGPLTLTHNKVEGRSEYTQLLYVPAHAPFDLWDRNKRGGLKLYVKRVFIMDDADQLMPVYLRFVKGVIDSNDLPLNVSREILQESRDVKVIREGSTKRVLGMLEELANADEQEKKDKYATFWKEFGQVFKEGIGEDATNKERIAKLLRFASTRDDSDQQNVSFADYVARMKEGQDKIYYATGESYGAAKNSPHLEIFRKKGVEVLLLTDRVDEWMLSFLQDFDGKELVSVAKGGLDLGALEDEAEKKQHQETETEYHDLVAKMKDALTDKAKEVRVTFRLTDSPACLVADENELSGNLLRMLKAAGQAAPESKPILEINPNHPLVQRLKYEDAKFGDWSNILFDQAMLAEGGALADPAGFVRRLNEMLLGLSSK</sequence>
<evidence type="ECO:0000313" key="6">
    <source>
        <dbReference type="EMBL" id="MFC3108166.1"/>
    </source>
</evidence>
<evidence type="ECO:0000256" key="4">
    <source>
        <dbReference type="ARBA" id="ARBA00023186"/>
    </source>
</evidence>
<dbReference type="CDD" id="cd16927">
    <property type="entry name" value="HATPase_Hsp90-like"/>
    <property type="match status" value="1"/>
</dbReference>
<comment type="subunit">
    <text evidence="5">Homodimer.</text>
</comment>
<dbReference type="SUPFAM" id="SSF55874">
    <property type="entry name" value="ATPase domain of HSP90 chaperone/DNA topoisomerase II/histidine kinase"/>
    <property type="match status" value="1"/>
</dbReference>
<dbReference type="InterPro" id="IPR001404">
    <property type="entry name" value="Hsp90_fam"/>
</dbReference>
<protein>
    <recommendedName>
        <fullName evidence="5">Chaperone protein HtpG</fullName>
    </recommendedName>
    <alternativeName>
        <fullName evidence="5">Heat shock protein HtpG</fullName>
    </alternativeName>
    <alternativeName>
        <fullName evidence="5">High temperature protein G</fullName>
    </alternativeName>
</protein>
<dbReference type="InterPro" id="IPR020575">
    <property type="entry name" value="Hsp90_N"/>
</dbReference>
<dbReference type="EMBL" id="JBHRTP010000024">
    <property type="protein sequence ID" value="MFC3108166.1"/>
    <property type="molecule type" value="Genomic_DNA"/>
</dbReference>
<organism evidence="6 7">
    <name type="scientific">Undibacterium arcticum</name>
    <dbReference type="NCBI Taxonomy" id="1762892"/>
    <lineage>
        <taxon>Bacteria</taxon>
        <taxon>Pseudomonadati</taxon>
        <taxon>Pseudomonadota</taxon>
        <taxon>Betaproteobacteria</taxon>
        <taxon>Burkholderiales</taxon>
        <taxon>Oxalobacteraceae</taxon>
        <taxon>Undibacterium</taxon>
    </lineage>
</organism>
<feature type="region of interest" description="C" evidence="5">
    <location>
        <begin position="568"/>
        <end position="641"/>
    </location>
</feature>
<dbReference type="HAMAP" id="MF_00505">
    <property type="entry name" value="HSP90"/>
    <property type="match status" value="1"/>
</dbReference>
<keyword evidence="5" id="KW-0346">Stress response</keyword>
<feature type="region of interest" description="A; substrate-binding" evidence="5">
    <location>
        <begin position="1"/>
        <end position="346"/>
    </location>
</feature>
<keyword evidence="7" id="KW-1185">Reference proteome</keyword>
<dbReference type="PANTHER" id="PTHR11528">
    <property type="entry name" value="HEAT SHOCK PROTEIN 90 FAMILY MEMBER"/>
    <property type="match status" value="1"/>
</dbReference>
<dbReference type="RefSeq" id="WP_390325957.1">
    <property type="nucleotide sequence ID" value="NZ_JBHRTP010000024.1"/>
</dbReference>
<dbReference type="Gene3D" id="1.20.120.790">
    <property type="entry name" value="Heat shock protein 90, C-terminal domain"/>
    <property type="match status" value="1"/>
</dbReference>
<dbReference type="Gene3D" id="3.30.230.80">
    <property type="match status" value="1"/>
</dbReference>
<dbReference type="PRINTS" id="PR00775">
    <property type="entry name" value="HEATSHOCK90"/>
</dbReference>
<dbReference type="SUPFAM" id="SSF110942">
    <property type="entry name" value="HSP90 C-terminal domain"/>
    <property type="match status" value="1"/>
</dbReference>
<dbReference type="InterPro" id="IPR020568">
    <property type="entry name" value="Ribosomal_Su5_D2-typ_SF"/>
</dbReference>
<gene>
    <name evidence="5 6" type="primary">htpG</name>
    <name evidence="6" type="ORF">ACFOFO_09360</name>
</gene>
<dbReference type="PROSITE" id="PS00298">
    <property type="entry name" value="HSP90"/>
    <property type="match status" value="1"/>
</dbReference>
<reference evidence="7" key="1">
    <citation type="journal article" date="2019" name="Int. J. Syst. Evol. Microbiol.">
        <title>The Global Catalogue of Microorganisms (GCM) 10K type strain sequencing project: providing services to taxonomists for standard genome sequencing and annotation.</title>
        <authorList>
            <consortium name="The Broad Institute Genomics Platform"/>
            <consortium name="The Broad Institute Genome Sequencing Center for Infectious Disease"/>
            <person name="Wu L."/>
            <person name="Ma J."/>
        </authorList>
    </citation>
    <scope>NUCLEOTIDE SEQUENCE [LARGE SCALE GENOMIC DNA]</scope>
    <source>
        <strain evidence="7">KCTC 42986</strain>
    </source>
</reference>
<comment type="caution">
    <text evidence="6">The sequence shown here is derived from an EMBL/GenBank/DDBJ whole genome shotgun (WGS) entry which is preliminary data.</text>
</comment>
<accession>A0ABV7F380</accession>
<dbReference type="Pfam" id="PF00183">
    <property type="entry name" value="HSP90"/>
    <property type="match status" value="1"/>
</dbReference>
<evidence type="ECO:0000256" key="3">
    <source>
        <dbReference type="ARBA" id="ARBA00022840"/>
    </source>
</evidence>
<dbReference type="InterPro" id="IPR036890">
    <property type="entry name" value="HATPase_C_sf"/>
</dbReference>
<dbReference type="Pfam" id="PF13589">
    <property type="entry name" value="HATPase_c_3"/>
    <property type="match status" value="1"/>
</dbReference>